<comment type="caution">
    <text evidence="3">The sequence shown here is derived from an EMBL/GenBank/DDBJ whole genome shotgun (WGS) entry which is preliminary data.</text>
</comment>
<dbReference type="InterPro" id="IPR050564">
    <property type="entry name" value="F420-G6PD/mer"/>
</dbReference>
<accession>A0ABV4H310</accession>
<dbReference type="InterPro" id="IPR036661">
    <property type="entry name" value="Luciferase-like_sf"/>
</dbReference>
<dbReference type="NCBIfam" id="TIGR03620">
    <property type="entry name" value="F420_MSMEG_4141"/>
    <property type="match status" value="1"/>
</dbReference>
<reference evidence="3 4" key="1">
    <citation type="submission" date="2024-07" db="EMBL/GenBank/DDBJ databases">
        <authorList>
            <person name="Thanompreechachai J."/>
            <person name="Duangmal K."/>
        </authorList>
    </citation>
    <scope>NUCLEOTIDE SEQUENCE [LARGE SCALE GENOMIC DNA]</scope>
    <source>
        <strain evidence="3 4">LSe6-4</strain>
    </source>
</reference>
<dbReference type="PANTHER" id="PTHR43244">
    <property type="match status" value="1"/>
</dbReference>
<dbReference type="InterPro" id="IPR019922">
    <property type="entry name" value="Lucif-like_OxRdatse_MSMEG_4141"/>
</dbReference>
<name>A0ABV4H310_9ACTN</name>
<dbReference type="Proteomes" id="UP001565927">
    <property type="component" value="Unassembled WGS sequence"/>
</dbReference>
<sequence length="284" mass="30543">MSVISLWGGGPWQDPSRSAEAREVAAEVEELGYHRLWFSGGFEPGVLPAFGELLGATSTLGVASGIVSIWTATPDQSAEAFARFEAEHPGRFLLGLGNSHAPAVEGGGQRYDKPYTRTVEYLDALGDRIPAQRLVLAALGPRMLDLARDRTAGAHPYFVTVEHTVAARQALGEGSWLAPEAAVVLEEDPATARATAREHLATYLALPNYTNNLRRHGWGEEDLLHGGSDRLVDELVAWGSLEQVVAGVHRHVEAGADEVALQVLGGRGEFPRRQFRELAGALLA</sequence>
<keyword evidence="1" id="KW-0560">Oxidoreductase</keyword>
<proteinExistence type="predicted"/>
<dbReference type="SUPFAM" id="SSF51679">
    <property type="entry name" value="Bacterial luciferase-like"/>
    <property type="match status" value="1"/>
</dbReference>
<feature type="domain" description="Luciferase-like" evidence="2">
    <location>
        <begin position="3"/>
        <end position="125"/>
    </location>
</feature>
<organism evidence="3 4">
    <name type="scientific">Kineococcus halophytocola</name>
    <dbReference type="NCBI Taxonomy" id="3234027"/>
    <lineage>
        <taxon>Bacteria</taxon>
        <taxon>Bacillati</taxon>
        <taxon>Actinomycetota</taxon>
        <taxon>Actinomycetes</taxon>
        <taxon>Kineosporiales</taxon>
        <taxon>Kineosporiaceae</taxon>
        <taxon>Kineococcus</taxon>
    </lineage>
</organism>
<dbReference type="Pfam" id="PF00296">
    <property type="entry name" value="Bac_luciferase"/>
    <property type="match status" value="1"/>
</dbReference>
<dbReference type="RefSeq" id="WP_370441067.1">
    <property type="nucleotide sequence ID" value="NZ_JBGFTU010000008.1"/>
</dbReference>
<evidence type="ECO:0000313" key="3">
    <source>
        <dbReference type="EMBL" id="MEZ0164825.1"/>
    </source>
</evidence>
<evidence type="ECO:0000256" key="1">
    <source>
        <dbReference type="ARBA" id="ARBA00023002"/>
    </source>
</evidence>
<dbReference type="InterPro" id="IPR011251">
    <property type="entry name" value="Luciferase-like_dom"/>
</dbReference>
<dbReference type="PANTHER" id="PTHR43244:SF1">
    <property type="entry name" value="5,10-METHYLENETETRAHYDROMETHANOPTERIN REDUCTASE"/>
    <property type="match status" value="1"/>
</dbReference>
<gene>
    <name evidence="3" type="ORF">AB2L27_08610</name>
</gene>
<dbReference type="EMBL" id="JBGFTU010000008">
    <property type="protein sequence ID" value="MEZ0164825.1"/>
    <property type="molecule type" value="Genomic_DNA"/>
</dbReference>
<protein>
    <submittedName>
        <fullName evidence="3">TIGR03620 family F420-dependent LLM class oxidoreductase</fullName>
    </submittedName>
</protein>
<dbReference type="Gene3D" id="3.20.20.30">
    <property type="entry name" value="Luciferase-like domain"/>
    <property type="match status" value="2"/>
</dbReference>
<keyword evidence="4" id="KW-1185">Reference proteome</keyword>
<evidence type="ECO:0000259" key="2">
    <source>
        <dbReference type="Pfam" id="PF00296"/>
    </source>
</evidence>
<evidence type="ECO:0000313" key="4">
    <source>
        <dbReference type="Proteomes" id="UP001565927"/>
    </source>
</evidence>